<dbReference type="OrthoDB" id="4333586at2"/>
<dbReference type="AlphaFoldDB" id="A0A2K8PE32"/>
<evidence type="ECO:0000313" key="3">
    <source>
        <dbReference type="EMBL" id="ATZ24380.1"/>
    </source>
</evidence>
<organism evidence="3 4">
    <name type="scientific">Streptomyces lavendulae subsp. lavendulae</name>
    <dbReference type="NCBI Taxonomy" id="58340"/>
    <lineage>
        <taxon>Bacteria</taxon>
        <taxon>Bacillati</taxon>
        <taxon>Actinomycetota</taxon>
        <taxon>Actinomycetes</taxon>
        <taxon>Kitasatosporales</taxon>
        <taxon>Streptomycetaceae</taxon>
        <taxon>Streptomyces</taxon>
    </lineage>
</organism>
<dbReference type="GeneID" id="49383577"/>
<dbReference type="RefSeq" id="WP_030235960.1">
    <property type="nucleotide sequence ID" value="NZ_BSRP01000009.1"/>
</dbReference>
<keyword evidence="2" id="KW-0732">Signal</keyword>
<feature type="compositionally biased region" description="Basic and acidic residues" evidence="1">
    <location>
        <begin position="137"/>
        <end position="149"/>
    </location>
</feature>
<evidence type="ECO:0000256" key="1">
    <source>
        <dbReference type="SAM" id="MobiDB-lite"/>
    </source>
</evidence>
<name>A0A2K8PE32_STRLA</name>
<evidence type="ECO:0000256" key="2">
    <source>
        <dbReference type="SAM" id="SignalP"/>
    </source>
</evidence>
<feature type="region of interest" description="Disordered" evidence="1">
    <location>
        <begin position="119"/>
        <end position="160"/>
    </location>
</feature>
<dbReference type="EMBL" id="CP024985">
    <property type="protein sequence ID" value="ATZ24380.1"/>
    <property type="molecule type" value="Genomic_DNA"/>
</dbReference>
<feature type="compositionally biased region" description="Basic and acidic residues" evidence="1">
    <location>
        <begin position="120"/>
        <end position="129"/>
    </location>
</feature>
<protein>
    <submittedName>
        <fullName evidence="3">Uncharacterized protein</fullName>
    </submittedName>
</protein>
<feature type="signal peptide" evidence="2">
    <location>
        <begin position="1"/>
        <end position="26"/>
    </location>
</feature>
<gene>
    <name evidence="3" type="ORF">SLAV_12605</name>
</gene>
<dbReference type="KEGG" id="slx:SLAV_12605"/>
<proteinExistence type="predicted"/>
<keyword evidence="4" id="KW-1185">Reference proteome</keyword>
<dbReference type="Proteomes" id="UP000231791">
    <property type="component" value="Chromosome"/>
</dbReference>
<feature type="chain" id="PRO_5043915684" evidence="2">
    <location>
        <begin position="27"/>
        <end position="160"/>
    </location>
</feature>
<evidence type="ECO:0000313" key="4">
    <source>
        <dbReference type="Proteomes" id="UP000231791"/>
    </source>
</evidence>
<sequence length="160" mass="17485">MRLRTTAAGLLASLALVLPTAGQSLAFGHDPHHDSLGTFFYRFTDGDGEARTGQIHPGDNDTCYQLTHAQRHPAYAVKNETDSIALVYRNGNCGGEAEETVFPGDRAHNLNVRSVYFKPVDGHHGRHDGDDWEDEDRSAGPRTVRDRAGDLFGRVVGSRG</sequence>
<accession>A0A2K8PE32</accession>
<reference evidence="3 4" key="1">
    <citation type="submission" date="2017-11" db="EMBL/GenBank/DDBJ databases">
        <title>Complete genome sequence of Streptomyces lavendulae subsp. lavendulae CCM 3239 (formerly 'Streptomyces aureofaciens CCM 3239'), the producer of the angucycline-type antibiotic auricin.</title>
        <authorList>
            <person name="Busche T."/>
            <person name="Novakova R."/>
            <person name="Al'Dilaimi A."/>
            <person name="Homerova D."/>
            <person name="Feckova L."/>
            <person name="Rezuchova B."/>
            <person name="Mingyar E."/>
            <person name="Csolleiova D."/>
            <person name="Bekeova C."/>
            <person name="Winkler A."/>
            <person name="Sevcikova B."/>
            <person name="Kalinowski J."/>
            <person name="Kormanec J."/>
            <person name="Ruckert C."/>
        </authorList>
    </citation>
    <scope>NUCLEOTIDE SEQUENCE [LARGE SCALE GENOMIC DNA]</scope>
    <source>
        <strain evidence="3 4">CCM 3239</strain>
    </source>
</reference>